<dbReference type="Gene3D" id="3.90.1300.10">
    <property type="entry name" value="Amidase signature (AS) domain"/>
    <property type="match status" value="1"/>
</dbReference>
<reference evidence="8 9" key="1">
    <citation type="submission" date="2016-10" db="EMBL/GenBank/DDBJ databases">
        <title>Proteomics and genomics reveal pathogen-plant mechanisms compatible with a hemibiotrophic lifestyle of Diplodia corticola.</title>
        <authorList>
            <person name="Fernandes I."/>
            <person name="De Jonge R."/>
            <person name="Van De Peer Y."/>
            <person name="Devreese B."/>
            <person name="Alves A."/>
            <person name="Esteves A.C."/>
        </authorList>
    </citation>
    <scope>NUCLEOTIDE SEQUENCE [LARGE SCALE GENOMIC DNA]</scope>
    <source>
        <strain evidence="8 9">CBS 112549</strain>
    </source>
</reference>
<dbReference type="STRING" id="236234.A0A1J9S851"/>
<keyword evidence="4" id="KW-0378">Hydrolase</keyword>
<evidence type="ECO:0000256" key="1">
    <source>
        <dbReference type="ARBA" id="ARBA00001311"/>
    </source>
</evidence>
<dbReference type="Pfam" id="PF01425">
    <property type="entry name" value="Amidase"/>
    <property type="match status" value="1"/>
</dbReference>
<dbReference type="SUPFAM" id="SSF75304">
    <property type="entry name" value="Amidase signature (AS) enzymes"/>
    <property type="match status" value="1"/>
</dbReference>
<dbReference type="GeneID" id="31009643"/>
<accession>A0A1J9S851</accession>
<dbReference type="EMBL" id="MNUE01000010">
    <property type="protein sequence ID" value="OJD36671.1"/>
    <property type="molecule type" value="Genomic_DNA"/>
</dbReference>
<gene>
    <name evidence="8" type="ORF">BKCO1_1000031</name>
</gene>
<evidence type="ECO:0000256" key="6">
    <source>
        <dbReference type="PIRSR" id="PIRSR001221-2"/>
    </source>
</evidence>
<feature type="active site" description="Charge relay system" evidence="5">
    <location>
        <position position="224"/>
    </location>
</feature>
<dbReference type="PIRSF" id="PIRSF001221">
    <property type="entry name" value="Amidase_fungi"/>
    <property type="match status" value="1"/>
</dbReference>
<comment type="caution">
    <text evidence="8">The sequence shown here is derived from an EMBL/GenBank/DDBJ whole genome shotgun (WGS) entry which is preliminary data.</text>
</comment>
<dbReference type="InterPro" id="IPR036928">
    <property type="entry name" value="AS_sf"/>
</dbReference>
<feature type="binding site" evidence="6">
    <location>
        <position position="224"/>
    </location>
    <ligand>
        <name>substrate</name>
    </ligand>
</feature>
<sequence>MGGSKNWQEIAAAKREAILASIPKEYIIADLPTPEQQRDITGTFVHQWLSPREIEITETDAPGIVAKTTAGAWSAVEVTKAFIHRASIAHQLTNCLHETAFPAALEAAAALDQRFAQTADKRRGLGPLHGLPVSLKDQFHVRGLDTSMGYIGWLGTYQGQRDSKNYPITASTESLLVRHLRSLGAVIYVKTAVPHTLMCGETINNIVGYVASPANRLHLSAGGSSGGEGALIALKGSPCGFGTDIGGSVRIPAAFNGLYGLRPAAGRLPYEGVANSLDGQNSVLSVVGPLAGSVGGLRLLTEAALGAEPWREDPMVVEMAWRADRAAGVAEKAEEKRLTFGVLRDDGVARVTPPVARALSLAVDKLRAAGHAVVEWEPPSHADIVECCAATWTYDGGRDTIAAFALSGEPQATEYVQMPWPDPISPEATATDIAANNVRRRRLQKAYLDYWNSTAGGAGVDAIIAPVAPFPAARPKLYTYYGYTMWVNLLDYTSVVVPVTRASKDADPRAVDFEPRSELDAKTQASYDPDIYDGAPVAVQLVGRRLEEEKMLQVAEVVDGVLRD</sequence>
<comment type="similarity">
    <text evidence="2">Belongs to the amidase family.</text>
</comment>
<evidence type="ECO:0000256" key="2">
    <source>
        <dbReference type="ARBA" id="ARBA00009199"/>
    </source>
</evidence>
<evidence type="ECO:0000256" key="5">
    <source>
        <dbReference type="PIRSR" id="PIRSR001221-1"/>
    </source>
</evidence>
<dbReference type="InterPro" id="IPR020556">
    <property type="entry name" value="Amidase_CS"/>
</dbReference>
<evidence type="ECO:0000313" key="9">
    <source>
        <dbReference type="Proteomes" id="UP000183809"/>
    </source>
</evidence>
<organism evidence="8 9">
    <name type="scientific">Diplodia corticola</name>
    <dbReference type="NCBI Taxonomy" id="236234"/>
    <lineage>
        <taxon>Eukaryota</taxon>
        <taxon>Fungi</taxon>
        <taxon>Dikarya</taxon>
        <taxon>Ascomycota</taxon>
        <taxon>Pezizomycotina</taxon>
        <taxon>Dothideomycetes</taxon>
        <taxon>Dothideomycetes incertae sedis</taxon>
        <taxon>Botryosphaeriales</taxon>
        <taxon>Botryosphaeriaceae</taxon>
        <taxon>Diplodia</taxon>
    </lineage>
</organism>
<keyword evidence="9" id="KW-1185">Reference proteome</keyword>
<dbReference type="PANTHER" id="PTHR46072">
    <property type="entry name" value="AMIDASE-RELATED-RELATED"/>
    <property type="match status" value="1"/>
</dbReference>
<evidence type="ECO:0000313" key="8">
    <source>
        <dbReference type="EMBL" id="OJD36671.1"/>
    </source>
</evidence>
<evidence type="ECO:0000259" key="7">
    <source>
        <dbReference type="Pfam" id="PF01425"/>
    </source>
</evidence>
<dbReference type="EC" id="3.5.1.4" evidence="3"/>
<protein>
    <recommendedName>
        <fullName evidence="3">amidase</fullName>
        <ecNumber evidence="3">3.5.1.4</ecNumber>
    </recommendedName>
</protein>
<feature type="binding site" evidence="6">
    <location>
        <position position="197"/>
    </location>
    <ligand>
        <name>substrate</name>
    </ligand>
</feature>
<dbReference type="RefSeq" id="XP_020132931.1">
    <property type="nucleotide sequence ID" value="XM_020269384.1"/>
</dbReference>
<comment type="catalytic activity">
    <reaction evidence="1">
        <text>a monocarboxylic acid amide + H2O = a monocarboxylate + NH4(+)</text>
        <dbReference type="Rhea" id="RHEA:12020"/>
        <dbReference type="ChEBI" id="CHEBI:15377"/>
        <dbReference type="ChEBI" id="CHEBI:28938"/>
        <dbReference type="ChEBI" id="CHEBI:35757"/>
        <dbReference type="ChEBI" id="CHEBI:83628"/>
        <dbReference type="EC" id="3.5.1.4"/>
    </reaction>
</comment>
<dbReference type="PROSITE" id="PS00571">
    <property type="entry name" value="AMIDASES"/>
    <property type="match status" value="1"/>
</dbReference>
<dbReference type="GO" id="GO:0004040">
    <property type="term" value="F:amidase activity"/>
    <property type="evidence" value="ECO:0007669"/>
    <property type="project" value="UniProtKB-EC"/>
</dbReference>
<feature type="binding site" evidence="6">
    <location>
        <begin position="245"/>
        <end position="248"/>
    </location>
    <ligand>
        <name>substrate</name>
    </ligand>
</feature>
<dbReference type="InterPro" id="IPR023631">
    <property type="entry name" value="Amidase_dom"/>
</dbReference>
<feature type="active site" description="Acyl-ester intermediate" evidence="5">
    <location>
        <position position="248"/>
    </location>
</feature>
<proteinExistence type="inferred from homology"/>
<evidence type="ECO:0000256" key="4">
    <source>
        <dbReference type="ARBA" id="ARBA00022801"/>
    </source>
</evidence>
<dbReference type="AlphaFoldDB" id="A0A1J9S851"/>
<evidence type="ECO:0000256" key="3">
    <source>
        <dbReference type="ARBA" id="ARBA00012922"/>
    </source>
</evidence>
<feature type="domain" description="Amidase" evidence="7">
    <location>
        <begin position="77"/>
        <end position="552"/>
    </location>
</feature>
<feature type="active site" description="Charge relay system" evidence="5">
    <location>
        <position position="136"/>
    </location>
</feature>
<dbReference type="PANTHER" id="PTHR46072:SF7">
    <property type="entry name" value="AMIDASE"/>
    <property type="match status" value="1"/>
</dbReference>
<dbReference type="Proteomes" id="UP000183809">
    <property type="component" value="Unassembled WGS sequence"/>
</dbReference>
<dbReference type="OrthoDB" id="6428749at2759"/>
<name>A0A1J9S851_9PEZI</name>